<accession>A0A835UGX7</accession>
<feature type="chain" id="PRO_5032957811" description="Acid phosphatase 1" evidence="4">
    <location>
        <begin position="32"/>
        <end position="283"/>
    </location>
</feature>
<dbReference type="SUPFAM" id="SSF56784">
    <property type="entry name" value="HAD-like"/>
    <property type="match status" value="1"/>
</dbReference>
<feature type="signal peptide" evidence="4">
    <location>
        <begin position="1"/>
        <end position="31"/>
    </location>
</feature>
<proteinExistence type="inferred from homology"/>
<dbReference type="Proteomes" id="UP000636800">
    <property type="component" value="Chromosome 11"/>
</dbReference>
<dbReference type="InterPro" id="IPR014403">
    <property type="entry name" value="APS1/VSP"/>
</dbReference>
<evidence type="ECO:0000256" key="4">
    <source>
        <dbReference type="SAM" id="SignalP"/>
    </source>
</evidence>
<comment type="similarity">
    <text evidence="3">Belongs to the APS1/VSP family.</text>
</comment>
<evidence type="ECO:0000256" key="1">
    <source>
        <dbReference type="ARBA" id="ARBA00022729"/>
    </source>
</evidence>
<dbReference type="InterPro" id="IPR023214">
    <property type="entry name" value="HAD_sf"/>
</dbReference>
<dbReference type="Pfam" id="PF03767">
    <property type="entry name" value="Acid_phosphat_B"/>
    <property type="match status" value="1"/>
</dbReference>
<dbReference type="EMBL" id="JADCNL010000011">
    <property type="protein sequence ID" value="KAG0460480.1"/>
    <property type="molecule type" value="Genomic_DNA"/>
</dbReference>
<organism evidence="5 6">
    <name type="scientific">Vanilla planifolia</name>
    <name type="common">Vanilla</name>
    <dbReference type="NCBI Taxonomy" id="51239"/>
    <lineage>
        <taxon>Eukaryota</taxon>
        <taxon>Viridiplantae</taxon>
        <taxon>Streptophyta</taxon>
        <taxon>Embryophyta</taxon>
        <taxon>Tracheophyta</taxon>
        <taxon>Spermatophyta</taxon>
        <taxon>Magnoliopsida</taxon>
        <taxon>Liliopsida</taxon>
        <taxon>Asparagales</taxon>
        <taxon>Orchidaceae</taxon>
        <taxon>Vanilloideae</taxon>
        <taxon>Vanilleae</taxon>
        <taxon>Vanilla</taxon>
    </lineage>
</organism>
<evidence type="ECO:0000313" key="5">
    <source>
        <dbReference type="EMBL" id="KAG0460480.1"/>
    </source>
</evidence>
<protein>
    <recommendedName>
        <fullName evidence="7">Acid phosphatase 1</fullName>
    </recommendedName>
</protein>
<dbReference type="NCBIfam" id="TIGR01675">
    <property type="entry name" value="plant-AP"/>
    <property type="match status" value="1"/>
</dbReference>
<reference evidence="5 6" key="1">
    <citation type="journal article" date="2020" name="Nat. Food">
        <title>A phased Vanilla planifolia genome enables genetic improvement of flavour and production.</title>
        <authorList>
            <person name="Hasing T."/>
            <person name="Tang H."/>
            <person name="Brym M."/>
            <person name="Khazi F."/>
            <person name="Huang T."/>
            <person name="Chambers A.H."/>
        </authorList>
    </citation>
    <scope>NUCLEOTIDE SEQUENCE [LARGE SCALE GENOMIC DNA]</scope>
    <source>
        <tissue evidence="5">Leaf</tissue>
    </source>
</reference>
<comment type="caution">
    <text evidence="5">The sequence shown here is derived from an EMBL/GenBank/DDBJ whole genome shotgun (WGS) entry which is preliminary data.</text>
</comment>
<sequence>MDANSIAMAETRALWCLWLLSLSAAASQVMGASDSSSSSWSSIFQVVGKSWSSSGEENLETGREMTLKNYCESWRLNVEIHNIRDFYAVPDECSNFVGKYMSSAQFKSDVHRTVDEASLFLTNSFSLAGDGLDAWVFDLDDTLLSTEPFYKQHHFGGDAANRTSLEEWMAKSKAPAVTDMVDFFHKLRSRGIAVFVVSWRPEHLRSATVDNLIKEGYHGWTQLILRCEEEHHGSVQKYNSEQRKQLVGRGYRLWGIISSQWSSITGTPKPRRAFKVPNPMYYL</sequence>
<evidence type="ECO:0000313" key="6">
    <source>
        <dbReference type="Proteomes" id="UP000636800"/>
    </source>
</evidence>
<dbReference type="PANTHER" id="PTHR31284">
    <property type="entry name" value="ACID PHOSPHATASE-LIKE PROTEIN"/>
    <property type="match status" value="1"/>
</dbReference>
<dbReference type="AlphaFoldDB" id="A0A835UGX7"/>
<dbReference type="GO" id="GO:0003993">
    <property type="term" value="F:acid phosphatase activity"/>
    <property type="evidence" value="ECO:0007669"/>
    <property type="project" value="InterPro"/>
</dbReference>
<keyword evidence="6" id="KW-1185">Reference proteome</keyword>
<dbReference type="PIRSF" id="PIRSF002674">
    <property type="entry name" value="VSP"/>
    <property type="match status" value="1"/>
</dbReference>
<name>A0A835UGX7_VANPL</name>
<dbReference type="PANTHER" id="PTHR31284:SF24">
    <property type="entry name" value="ACID PHOSPHATASE"/>
    <property type="match status" value="1"/>
</dbReference>
<keyword evidence="1 4" id="KW-0732">Signal</keyword>
<dbReference type="OrthoDB" id="983479at2759"/>
<evidence type="ECO:0008006" key="7">
    <source>
        <dbReference type="Google" id="ProtNLM"/>
    </source>
</evidence>
<dbReference type="InterPro" id="IPR005519">
    <property type="entry name" value="Acid_phosphat_B-like"/>
</dbReference>
<dbReference type="Gene3D" id="3.40.50.1000">
    <property type="entry name" value="HAD superfamily/HAD-like"/>
    <property type="match status" value="1"/>
</dbReference>
<keyword evidence="2" id="KW-0325">Glycoprotein</keyword>
<evidence type="ECO:0000256" key="3">
    <source>
        <dbReference type="PIRNR" id="PIRNR002674"/>
    </source>
</evidence>
<dbReference type="InterPro" id="IPR036412">
    <property type="entry name" value="HAD-like_sf"/>
</dbReference>
<evidence type="ECO:0000256" key="2">
    <source>
        <dbReference type="ARBA" id="ARBA00023180"/>
    </source>
</evidence>
<dbReference type="InterPro" id="IPR010028">
    <property type="entry name" value="Acid_phosphatase_pln"/>
</dbReference>
<gene>
    <name evidence="5" type="ORF">HPP92_020777</name>
</gene>